<evidence type="ECO:0000256" key="1">
    <source>
        <dbReference type="SAM" id="MobiDB-lite"/>
    </source>
</evidence>
<organism evidence="2 3">
    <name type="scientific">Gillisia limnaea (strain DSM 15749 / LMG 21470 / R-8282)</name>
    <dbReference type="NCBI Taxonomy" id="865937"/>
    <lineage>
        <taxon>Bacteria</taxon>
        <taxon>Pseudomonadati</taxon>
        <taxon>Bacteroidota</taxon>
        <taxon>Flavobacteriia</taxon>
        <taxon>Flavobacteriales</taxon>
        <taxon>Flavobacteriaceae</taxon>
        <taxon>Gillisia</taxon>
    </lineage>
</organism>
<dbReference type="EMBL" id="JH594606">
    <property type="protein sequence ID" value="EHQ01142.1"/>
    <property type="molecule type" value="Genomic_DNA"/>
</dbReference>
<sequence length="119" mass="13645">MSEKKNKPKANKPKREDDKIEKNEMPYDPNINKDDMQALQDKGLSMDQGQDKPLSERKRPVDFAGKDLDIPGRNEADTTHDGADIPDEANYQFNERGVRSDADKNRDHPDPDREVPKKN</sequence>
<evidence type="ECO:0000313" key="2">
    <source>
        <dbReference type="EMBL" id="EHQ01142.1"/>
    </source>
</evidence>
<accession>H2BYM1</accession>
<gene>
    <name evidence="2" type="ORF">Gilli_0428</name>
</gene>
<keyword evidence="3" id="KW-1185">Reference proteome</keyword>
<dbReference type="HOGENOM" id="CLU_2058024_0_0_10"/>
<name>H2BYM1_GILLR</name>
<evidence type="ECO:0000313" key="3">
    <source>
        <dbReference type="Proteomes" id="UP000003844"/>
    </source>
</evidence>
<feature type="compositionally biased region" description="Basic and acidic residues" evidence="1">
    <location>
        <begin position="49"/>
        <end position="83"/>
    </location>
</feature>
<reference evidence="3" key="1">
    <citation type="journal article" date="2012" name="Stand. Genomic Sci.">
        <title>Genome sequence of the Antarctic rhodopsins-containing flavobacterium Gillisia limnaea type strain (R-8282(T)).</title>
        <authorList>
            <person name="Riedel T."/>
            <person name="Held B."/>
            <person name="Nolan M."/>
            <person name="Lucas S."/>
            <person name="Lapidus A."/>
            <person name="Tice H."/>
            <person name="Del Rio T.G."/>
            <person name="Cheng J.F."/>
            <person name="Han C."/>
            <person name="Tapia R."/>
            <person name="Goodwin L.A."/>
            <person name="Pitluck S."/>
            <person name="Liolios K."/>
            <person name="Mavromatis K."/>
            <person name="Pagani I."/>
            <person name="Ivanova N."/>
            <person name="Mikhailova N."/>
            <person name="Pati A."/>
            <person name="Chen A."/>
            <person name="Palaniappan K."/>
            <person name="Land M."/>
            <person name="Rohde M."/>
            <person name="Tindall B.J."/>
            <person name="Detter J.C."/>
            <person name="Goker M."/>
            <person name="Bristow J."/>
            <person name="Eisen J.A."/>
            <person name="Markowitz V."/>
            <person name="Hugenholtz P."/>
            <person name="Kyrpides N.C."/>
            <person name="Klenk H.P."/>
            <person name="Woyke T."/>
        </authorList>
    </citation>
    <scope>NUCLEOTIDE SEQUENCE [LARGE SCALE GENOMIC DNA]</scope>
    <source>
        <strain evidence="3">DSM 15749 / LMG 21470 / R-8282</strain>
    </source>
</reference>
<dbReference type="Proteomes" id="UP000003844">
    <property type="component" value="Unassembled WGS sequence"/>
</dbReference>
<proteinExistence type="predicted"/>
<feature type="region of interest" description="Disordered" evidence="1">
    <location>
        <begin position="1"/>
        <end position="119"/>
    </location>
</feature>
<dbReference type="AlphaFoldDB" id="H2BYM1"/>
<dbReference type="RefSeq" id="WP_006987468.1">
    <property type="nucleotide sequence ID" value="NZ_JH594606.1"/>
</dbReference>
<feature type="compositionally biased region" description="Basic residues" evidence="1">
    <location>
        <begin position="1"/>
        <end position="12"/>
    </location>
</feature>
<dbReference type="OrthoDB" id="1453481at2"/>
<feature type="compositionally biased region" description="Basic and acidic residues" evidence="1">
    <location>
        <begin position="13"/>
        <end position="36"/>
    </location>
</feature>
<protein>
    <submittedName>
        <fullName evidence="2">Uncharacterized protein</fullName>
    </submittedName>
</protein>
<feature type="compositionally biased region" description="Basic and acidic residues" evidence="1">
    <location>
        <begin position="96"/>
        <end position="119"/>
    </location>
</feature>